<comment type="caution">
    <text evidence="2">The sequence shown here is derived from an EMBL/GenBank/DDBJ whole genome shotgun (WGS) entry which is preliminary data.</text>
</comment>
<dbReference type="Proteomes" id="UP000326924">
    <property type="component" value="Unassembled WGS sequence"/>
</dbReference>
<evidence type="ECO:0000256" key="1">
    <source>
        <dbReference type="SAM" id="MobiDB-lite"/>
    </source>
</evidence>
<evidence type="ECO:0000313" key="3">
    <source>
        <dbReference type="Proteomes" id="UP000326924"/>
    </source>
</evidence>
<dbReference type="InParanoid" id="A0A5J5F4Q8"/>
<gene>
    <name evidence="2" type="ORF">FN846DRAFT_887958</name>
</gene>
<name>A0A5J5F4Q8_9PEZI</name>
<evidence type="ECO:0000313" key="2">
    <source>
        <dbReference type="EMBL" id="KAA8911235.1"/>
    </source>
</evidence>
<feature type="compositionally biased region" description="Polar residues" evidence="1">
    <location>
        <begin position="426"/>
        <end position="436"/>
    </location>
</feature>
<dbReference type="OrthoDB" id="5447892at2759"/>
<dbReference type="EMBL" id="VXIS01000038">
    <property type="protein sequence ID" value="KAA8911235.1"/>
    <property type="molecule type" value="Genomic_DNA"/>
</dbReference>
<accession>A0A5J5F4Q8</accession>
<feature type="compositionally biased region" description="Low complexity" evidence="1">
    <location>
        <begin position="391"/>
        <end position="403"/>
    </location>
</feature>
<keyword evidence="3" id="KW-1185">Reference proteome</keyword>
<protein>
    <submittedName>
        <fullName evidence="2">Uncharacterized protein</fullName>
    </submittedName>
</protein>
<feature type="region of interest" description="Disordered" evidence="1">
    <location>
        <begin position="372"/>
        <end position="456"/>
    </location>
</feature>
<feature type="region of interest" description="Disordered" evidence="1">
    <location>
        <begin position="1"/>
        <end position="24"/>
    </location>
</feature>
<reference evidence="2 3" key="1">
    <citation type="submission" date="2019-09" db="EMBL/GenBank/DDBJ databases">
        <title>Draft genome of the ectomycorrhizal ascomycete Sphaerosporella brunnea.</title>
        <authorList>
            <consortium name="DOE Joint Genome Institute"/>
            <person name="Benucci G.M."/>
            <person name="Marozzi G."/>
            <person name="Antonielli L."/>
            <person name="Sanchez S."/>
            <person name="Marco P."/>
            <person name="Wang X."/>
            <person name="Falini L.B."/>
            <person name="Barry K."/>
            <person name="Haridas S."/>
            <person name="Lipzen A."/>
            <person name="Labutti K."/>
            <person name="Grigoriev I.V."/>
            <person name="Murat C."/>
            <person name="Martin F."/>
            <person name="Albertini E."/>
            <person name="Donnini D."/>
            <person name="Bonito G."/>
        </authorList>
    </citation>
    <scope>NUCLEOTIDE SEQUENCE [LARGE SCALE GENOMIC DNA]</scope>
    <source>
        <strain evidence="2 3">Sb_GMNB300</strain>
    </source>
</reference>
<proteinExistence type="predicted"/>
<dbReference type="AlphaFoldDB" id="A0A5J5F4Q8"/>
<feature type="compositionally biased region" description="Polar residues" evidence="1">
    <location>
        <begin position="1"/>
        <end position="18"/>
    </location>
</feature>
<organism evidence="2 3">
    <name type="scientific">Sphaerosporella brunnea</name>
    <dbReference type="NCBI Taxonomy" id="1250544"/>
    <lineage>
        <taxon>Eukaryota</taxon>
        <taxon>Fungi</taxon>
        <taxon>Dikarya</taxon>
        <taxon>Ascomycota</taxon>
        <taxon>Pezizomycotina</taxon>
        <taxon>Pezizomycetes</taxon>
        <taxon>Pezizales</taxon>
        <taxon>Pyronemataceae</taxon>
        <taxon>Sphaerosporella</taxon>
    </lineage>
</organism>
<sequence>MTSLTTRPPNQATTNPLTSEEAEDAGYCTDKTIVPTTHLPHRVVRELIAWLTRVKAHRPASILGFRVGFKLPCAVSLSELDILSETAHPLRLEYTRPSIRRARVTVAMPSVEHDQTASEVEGQIRLQLHEGGNFYWGPMLGCGIEGVKLRGAQEVKVEEGVRRPDGSLYIPAMQRNFPVIVLEVALSDTFRNAKRKCKMWLRQPRRPVKYAVLVKIYKWPTRCVSRVKLTTIIPVVAAAVDESLLDIESEEVDADQLEQAVDLADDPLDADPPDQDRRRTHKFHSVTVSVFCPAGSAKDPQMRTLINQMEVWPAKPSQPWDFSWSEMTPGTAIPEPTRSGRNVISFDFLHEWFETEMVRSHRRGDWLLSESDDFPEADPSDLSFPADDSSSESSQSSAASSGSLFTLRSLAKGKQASPLRERRQTRSQTANVATEMSNREIAASKAVSAPGNGFHP</sequence>